<evidence type="ECO:0000256" key="1">
    <source>
        <dbReference type="ARBA" id="ARBA00038128"/>
    </source>
</evidence>
<protein>
    <submittedName>
        <fullName evidence="3">Non-heme chloroperoxidase</fullName>
    </submittedName>
</protein>
<dbReference type="PRINTS" id="PR00111">
    <property type="entry name" value="ABHYDROLASE"/>
</dbReference>
<dbReference type="FunFam" id="3.40.50.1820:FF:000205">
    <property type="entry name" value="Non-haem bromoperoxidase BPO-A2"/>
    <property type="match status" value="1"/>
</dbReference>
<dbReference type="InterPro" id="IPR050471">
    <property type="entry name" value="AB_hydrolase"/>
</dbReference>
<evidence type="ECO:0000313" key="3">
    <source>
        <dbReference type="EMBL" id="RZU42062.1"/>
    </source>
</evidence>
<dbReference type="RefSeq" id="WP_130419870.1">
    <property type="nucleotide sequence ID" value="NZ_SHKW01000001.1"/>
</dbReference>
<keyword evidence="3" id="KW-0575">Peroxidase</keyword>
<dbReference type="InterPro" id="IPR000639">
    <property type="entry name" value="Epox_hydrolase-like"/>
</dbReference>
<dbReference type="SUPFAM" id="SSF53474">
    <property type="entry name" value="alpha/beta-Hydrolases"/>
    <property type="match status" value="1"/>
</dbReference>
<dbReference type="InterPro" id="IPR000073">
    <property type="entry name" value="AB_hydrolase_1"/>
</dbReference>
<sequence length="275" mass="30540">MPFLTVGRDAGNIDLYYEDHGVGKPVVLIHGFPLSGRSWEKQIGPLVDSGHRVIVYDRRGFGRSSQTISGYNYDVFSEDLHKLVKHLDLKRPSLVGYSMGTGEVARYISRYGSINVDRAVFIAGIPPYLKQSPENPAGVDEGVRTRLEAAIKQDRLTFLTSFFENMYNADVLLGSRLTEEELRYSWNIGSMASPQATLQCVGAWWTDFRACVPKIDVPTLIIHGDADRTVPLEGSSRLLQRGIRGSRLVVIEGAPHGLLATHADKVNPLLVDFLQ</sequence>
<dbReference type="PRINTS" id="PR00412">
    <property type="entry name" value="EPOXHYDRLASE"/>
</dbReference>
<dbReference type="PANTHER" id="PTHR43433">
    <property type="entry name" value="HYDROLASE, ALPHA/BETA FOLD FAMILY PROTEIN"/>
    <property type="match status" value="1"/>
</dbReference>
<keyword evidence="3" id="KW-0560">Oxidoreductase</keyword>
<accession>A0A4Q7YVY6</accession>
<dbReference type="PANTHER" id="PTHR43433:SF4">
    <property type="entry name" value="NON-HEME CHLOROPEROXIDASE-RELATED"/>
    <property type="match status" value="1"/>
</dbReference>
<dbReference type="Proteomes" id="UP000292958">
    <property type="component" value="Unassembled WGS sequence"/>
</dbReference>
<gene>
    <name evidence="3" type="ORF">BDD14_3608</name>
</gene>
<proteinExistence type="inferred from homology"/>
<comment type="caution">
    <text evidence="3">The sequence shown here is derived from an EMBL/GenBank/DDBJ whole genome shotgun (WGS) entry which is preliminary data.</text>
</comment>
<evidence type="ECO:0000259" key="2">
    <source>
        <dbReference type="Pfam" id="PF00561"/>
    </source>
</evidence>
<dbReference type="OrthoDB" id="9773293at2"/>
<keyword evidence="4" id="KW-1185">Reference proteome</keyword>
<dbReference type="GO" id="GO:0004601">
    <property type="term" value="F:peroxidase activity"/>
    <property type="evidence" value="ECO:0007669"/>
    <property type="project" value="UniProtKB-KW"/>
</dbReference>
<feature type="domain" description="AB hydrolase-1" evidence="2">
    <location>
        <begin position="24"/>
        <end position="262"/>
    </location>
</feature>
<dbReference type="Pfam" id="PF00561">
    <property type="entry name" value="Abhydrolase_1"/>
    <property type="match status" value="1"/>
</dbReference>
<dbReference type="Gene3D" id="3.40.50.1820">
    <property type="entry name" value="alpha/beta hydrolase"/>
    <property type="match status" value="1"/>
</dbReference>
<organism evidence="3 4">
    <name type="scientific">Edaphobacter modestus</name>
    <dbReference type="NCBI Taxonomy" id="388466"/>
    <lineage>
        <taxon>Bacteria</taxon>
        <taxon>Pseudomonadati</taxon>
        <taxon>Acidobacteriota</taxon>
        <taxon>Terriglobia</taxon>
        <taxon>Terriglobales</taxon>
        <taxon>Acidobacteriaceae</taxon>
        <taxon>Edaphobacter</taxon>
    </lineage>
</organism>
<reference evidence="3 4" key="1">
    <citation type="submission" date="2019-02" db="EMBL/GenBank/DDBJ databases">
        <title>Genomic Encyclopedia of Archaeal and Bacterial Type Strains, Phase II (KMG-II): from individual species to whole genera.</title>
        <authorList>
            <person name="Goeker M."/>
        </authorList>
    </citation>
    <scope>NUCLEOTIDE SEQUENCE [LARGE SCALE GENOMIC DNA]</scope>
    <source>
        <strain evidence="3 4">DSM 18101</strain>
    </source>
</reference>
<dbReference type="AlphaFoldDB" id="A0A4Q7YVY6"/>
<comment type="similarity">
    <text evidence="1">Belongs to the AB hydrolase superfamily. Bacterial non-heme haloperoxidase / perhydrolase family.</text>
</comment>
<dbReference type="EMBL" id="SHKW01000001">
    <property type="protein sequence ID" value="RZU42062.1"/>
    <property type="molecule type" value="Genomic_DNA"/>
</dbReference>
<name>A0A4Q7YVY6_9BACT</name>
<evidence type="ECO:0000313" key="4">
    <source>
        <dbReference type="Proteomes" id="UP000292958"/>
    </source>
</evidence>
<dbReference type="InterPro" id="IPR029058">
    <property type="entry name" value="AB_hydrolase_fold"/>
</dbReference>